<feature type="compositionally biased region" description="Basic and acidic residues" evidence="7">
    <location>
        <begin position="500"/>
        <end position="518"/>
    </location>
</feature>
<feature type="transmembrane region" description="Helical" evidence="8">
    <location>
        <begin position="253"/>
        <end position="277"/>
    </location>
</feature>
<dbReference type="GO" id="GO:0015031">
    <property type="term" value="P:protein transport"/>
    <property type="evidence" value="ECO:0007669"/>
    <property type="project" value="InterPro"/>
</dbReference>
<evidence type="ECO:0000313" key="10">
    <source>
        <dbReference type="Proteomes" id="UP000762676"/>
    </source>
</evidence>
<comment type="subcellular location">
    <subcellularLocation>
        <location evidence="1">Membrane</location>
        <topology evidence="1">Multi-pass membrane protein</topology>
    </subcellularLocation>
</comment>
<evidence type="ECO:0000313" key="9">
    <source>
        <dbReference type="EMBL" id="GFR61941.1"/>
    </source>
</evidence>
<evidence type="ECO:0000256" key="1">
    <source>
        <dbReference type="ARBA" id="ARBA00004141"/>
    </source>
</evidence>
<evidence type="ECO:0000256" key="6">
    <source>
        <dbReference type="ARBA" id="ARBA00023180"/>
    </source>
</evidence>
<feature type="compositionally biased region" description="Basic and acidic residues" evidence="7">
    <location>
        <begin position="448"/>
        <end position="461"/>
    </location>
</feature>
<proteinExistence type="inferred from homology"/>
<keyword evidence="3 8" id="KW-0812">Transmembrane</keyword>
<feature type="transmembrane region" description="Helical" evidence="8">
    <location>
        <begin position="63"/>
        <end position="82"/>
    </location>
</feature>
<comment type="similarity">
    <text evidence="2">Belongs to the DUOXA family.</text>
</comment>
<keyword evidence="4 8" id="KW-1133">Transmembrane helix</keyword>
<evidence type="ECO:0000256" key="2">
    <source>
        <dbReference type="ARBA" id="ARBA00009816"/>
    </source>
</evidence>
<feature type="transmembrane region" description="Helical" evidence="8">
    <location>
        <begin position="214"/>
        <end position="233"/>
    </location>
</feature>
<dbReference type="EMBL" id="BMAT01007311">
    <property type="protein sequence ID" value="GFR61941.1"/>
    <property type="molecule type" value="Genomic_DNA"/>
</dbReference>
<feature type="transmembrane region" description="Helical" evidence="8">
    <location>
        <begin position="28"/>
        <end position="51"/>
    </location>
</feature>
<sequence>MAAWFKEFRNEHGFTSYPDNETPVTVDIALLAVTYFCVLLSVATLIATLGIRGREKWSAFLRAGYAVAVGSIILVCLVGHGWQQGDVSITSPYVYRTNLPFQGSVGLRVGLHGTNVTLEGYYKGAAGDGYVYYVEEMPWADFGHETERYSYFLQRGLPEPVLKVMEFISIDDGGLRWGRSFHTAGHFAKVLLWTAFAFWLVTNLLLFSVVVYGAYMFFFTGLTMVLACISYHASQLDQPLVISFGDVDLRVSYGWSFWLTLSTGIVTLILGLILIIFDHFAHEGVADFFQLEKLGDEDLFECDDRKVRHPSSSGSISYILDRRGSVVPPPGQDRRGSIFLDPSRRPSRYNEMIMKSLGLAPPPGQVFASSRLGMNGSTSSLSRLDKMTVDCDHTVDNAKTNPLYGVHKTKLSPSNSLTKEDDSCSEMEFVCRKTKVCSSTTKPSLATLREHRDNHANEKIYAETSPCSPTDPKRPRVSDPGLVNSLDMFQGEGGQHHRRISEGSKKLPAEAKSADRRGQQSLDGLEAPSPSDVFLSSTTAFPYTPRSTARTGPDASSSSSSAVEQKRKQPAPEPEEVVVEIFTRQHSRESSSSDNPSASSSSDSGRGASDEKQWESGSGTGSDCYPDDTATTTTQCNTILGSGLGKEVVVNIEASSL</sequence>
<feature type="region of interest" description="Disordered" evidence="7">
    <location>
        <begin position="448"/>
        <end position="634"/>
    </location>
</feature>
<evidence type="ECO:0000256" key="3">
    <source>
        <dbReference type="ARBA" id="ARBA00022692"/>
    </source>
</evidence>
<comment type="caution">
    <text evidence="9">The sequence shown here is derived from an EMBL/GenBank/DDBJ whole genome shotgun (WGS) entry which is preliminary data.</text>
</comment>
<dbReference type="PANTHER" id="PTHR31158:SF1">
    <property type="entry name" value="DOXA1 FACTOR-RELATED"/>
    <property type="match status" value="1"/>
</dbReference>
<accession>A0AAV4EP04</accession>
<keyword evidence="5 8" id="KW-0472">Membrane</keyword>
<gene>
    <name evidence="9" type="ORF">ElyMa_003571000</name>
</gene>
<evidence type="ECO:0000256" key="7">
    <source>
        <dbReference type="SAM" id="MobiDB-lite"/>
    </source>
</evidence>
<keyword evidence="6" id="KW-0325">Glycoprotein</keyword>
<feature type="compositionally biased region" description="Polar residues" evidence="7">
    <location>
        <begin position="534"/>
        <end position="550"/>
    </location>
</feature>
<name>A0AAV4EP04_9GAST</name>
<reference evidence="9 10" key="1">
    <citation type="journal article" date="2021" name="Elife">
        <title>Chloroplast acquisition without the gene transfer in kleptoplastic sea slugs, Plakobranchus ocellatus.</title>
        <authorList>
            <person name="Maeda T."/>
            <person name="Takahashi S."/>
            <person name="Yoshida T."/>
            <person name="Shimamura S."/>
            <person name="Takaki Y."/>
            <person name="Nagai Y."/>
            <person name="Toyoda A."/>
            <person name="Suzuki Y."/>
            <person name="Arimoto A."/>
            <person name="Ishii H."/>
            <person name="Satoh N."/>
            <person name="Nishiyama T."/>
            <person name="Hasebe M."/>
            <person name="Maruyama T."/>
            <person name="Minagawa J."/>
            <person name="Obokata J."/>
            <person name="Shigenobu S."/>
        </authorList>
    </citation>
    <scope>NUCLEOTIDE SEQUENCE [LARGE SCALE GENOMIC DNA]</scope>
</reference>
<evidence type="ECO:0000256" key="8">
    <source>
        <dbReference type="SAM" id="Phobius"/>
    </source>
</evidence>
<protein>
    <submittedName>
        <fullName evidence="9">Dual oxidase maturation factor 1</fullName>
    </submittedName>
</protein>
<dbReference type="InterPro" id="IPR018469">
    <property type="entry name" value="Dual_oxidase_maturation_fac"/>
</dbReference>
<dbReference type="GO" id="GO:0005789">
    <property type="term" value="C:endoplasmic reticulum membrane"/>
    <property type="evidence" value="ECO:0007669"/>
    <property type="project" value="InterPro"/>
</dbReference>
<keyword evidence="10" id="KW-1185">Reference proteome</keyword>
<dbReference type="PANTHER" id="PTHR31158">
    <property type="entry name" value="DUAL OXIDASE 2"/>
    <property type="match status" value="1"/>
</dbReference>
<dbReference type="Proteomes" id="UP000762676">
    <property type="component" value="Unassembled WGS sequence"/>
</dbReference>
<dbReference type="Pfam" id="PF10204">
    <property type="entry name" value="DuoxA"/>
    <property type="match status" value="1"/>
</dbReference>
<feature type="compositionally biased region" description="Low complexity" evidence="7">
    <location>
        <begin position="592"/>
        <end position="607"/>
    </location>
</feature>
<evidence type="ECO:0000256" key="5">
    <source>
        <dbReference type="ARBA" id="ARBA00023136"/>
    </source>
</evidence>
<dbReference type="AlphaFoldDB" id="A0AAV4EP04"/>
<organism evidence="9 10">
    <name type="scientific">Elysia marginata</name>
    <dbReference type="NCBI Taxonomy" id="1093978"/>
    <lineage>
        <taxon>Eukaryota</taxon>
        <taxon>Metazoa</taxon>
        <taxon>Spiralia</taxon>
        <taxon>Lophotrochozoa</taxon>
        <taxon>Mollusca</taxon>
        <taxon>Gastropoda</taxon>
        <taxon>Heterobranchia</taxon>
        <taxon>Euthyneura</taxon>
        <taxon>Panpulmonata</taxon>
        <taxon>Sacoglossa</taxon>
        <taxon>Placobranchoidea</taxon>
        <taxon>Plakobranchidae</taxon>
        <taxon>Elysia</taxon>
    </lineage>
</organism>
<evidence type="ECO:0000256" key="4">
    <source>
        <dbReference type="ARBA" id="ARBA00022989"/>
    </source>
</evidence>
<feature type="transmembrane region" description="Helical" evidence="8">
    <location>
        <begin position="190"/>
        <end position="207"/>
    </location>
</feature>